<dbReference type="EMBL" id="CACRUF010000018">
    <property type="protein sequence ID" value="VYT93186.1"/>
    <property type="molecule type" value="Genomic_DNA"/>
</dbReference>
<protein>
    <recommendedName>
        <fullName evidence="3">Lipoprotein</fullName>
    </recommendedName>
</protein>
<proteinExistence type="predicted"/>
<evidence type="ECO:0000256" key="1">
    <source>
        <dbReference type="SAM" id="SignalP"/>
    </source>
</evidence>
<evidence type="ECO:0008006" key="3">
    <source>
        <dbReference type="Google" id="ProtNLM"/>
    </source>
</evidence>
<keyword evidence="1" id="KW-0732">Signal</keyword>
<dbReference type="AlphaFoldDB" id="A0A6N3AU94"/>
<evidence type="ECO:0000313" key="2">
    <source>
        <dbReference type="EMBL" id="VYT93186.1"/>
    </source>
</evidence>
<dbReference type="PROSITE" id="PS51257">
    <property type="entry name" value="PROKAR_LIPOPROTEIN"/>
    <property type="match status" value="1"/>
</dbReference>
<gene>
    <name evidence="2" type="ORF">VDLFYP95_01080</name>
</gene>
<feature type="chain" id="PRO_5039257966" description="Lipoprotein" evidence="1">
    <location>
        <begin position="21"/>
        <end position="204"/>
    </location>
</feature>
<dbReference type="RefSeq" id="WP_156719407.1">
    <property type="nucleotide sequence ID" value="NZ_CACRUF010000018.1"/>
</dbReference>
<accession>A0A6N3AU94</accession>
<organism evidence="2">
    <name type="scientific">Veillonella dispar</name>
    <dbReference type="NCBI Taxonomy" id="39778"/>
    <lineage>
        <taxon>Bacteria</taxon>
        <taxon>Bacillati</taxon>
        <taxon>Bacillota</taxon>
        <taxon>Negativicutes</taxon>
        <taxon>Veillonellales</taxon>
        <taxon>Veillonellaceae</taxon>
        <taxon>Veillonella</taxon>
    </lineage>
</organism>
<sequence>MKRNFIITLLLTFTMLFVTACGSDNNNKNNNANSKFEGTWIAYNKTNDKDDIQELIIENIDGQLLVSLYDYSYYPLMDYFSSGLEEADDTKNGGDTAPANADYLLTKSSDSLHNKLTVAIDNKLDVGPKPIIYNEKDGTLVFDKVIFKKQSDDNSVQAYLPDLKEDMKKLVVEERKKDTFGSFKPKPTIQFNFSFNDSILDTAK</sequence>
<reference evidence="2" key="1">
    <citation type="submission" date="2019-11" db="EMBL/GenBank/DDBJ databases">
        <authorList>
            <person name="Feng L."/>
        </authorList>
    </citation>
    <scope>NUCLEOTIDE SEQUENCE</scope>
    <source>
        <strain evidence="2">VdisparLFYP95</strain>
    </source>
</reference>
<name>A0A6N3AU94_9FIRM</name>
<feature type="signal peptide" evidence="1">
    <location>
        <begin position="1"/>
        <end position="20"/>
    </location>
</feature>